<dbReference type="GO" id="GO:0044718">
    <property type="term" value="P:siderophore transmembrane transport"/>
    <property type="evidence" value="ECO:0007669"/>
    <property type="project" value="TreeGrafter"/>
</dbReference>
<comment type="subcellular location">
    <subcellularLocation>
        <location evidence="1 10">Cell outer membrane</location>
        <topology evidence="1 10">Multi-pass membrane protein</topology>
    </subcellularLocation>
</comment>
<evidence type="ECO:0000256" key="6">
    <source>
        <dbReference type="ARBA" id="ARBA00023077"/>
    </source>
</evidence>
<keyword evidence="9 10" id="KW-0998">Cell outer membrane</keyword>
<evidence type="ECO:0000313" key="14">
    <source>
        <dbReference type="EMBL" id="ETX02798.1"/>
    </source>
</evidence>
<dbReference type="GO" id="GO:0015344">
    <property type="term" value="F:siderophore uptake transmembrane transporter activity"/>
    <property type="evidence" value="ECO:0007669"/>
    <property type="project" value="TreeGrafter"/>
</dbReference>
<feature type="domain" description="TonB-dependent receptor plug" evidence="13">
    <location>
        <begin position="57"/>
        <end position="164"/>
    </location>
</feature>
<protein>
    <submittedName>
        <fullName evidence="14">TonB-denpendent receptor</fullName>
    </submittedName>
</protein>
<dbReference type="EMBL" id="AZHW01000107">
    <property type="protein sequence ID" value="ETX02798.1"/>
    <property type="molecule type" value="Genomic_DNA"/>
</dbReference>
<comment type="similarity">
    <text evidence="10 11">Belongs to the TonB-dependent receptor family.</text>
</comment>
<dbReference type="Gene3D" id="2.170.130.10">
    <property type="entry name" value="TonB-dependent receptor, plug domain"/>
    <property type="match status" value="1"/>
</dbReference>
<dbReference type="InterPro" id="IPR012910">
    <property type="entry name" value="Plug_dom"/>
</dbReference>
<evidence type="ECO:0000256" key="9">
    <source>
        <dbReference type="ARBA" id="ARBA00023237"/>
    </source>
</evidence>
<comment type="caution">
    <text evidence="14">The sequence shown here is derived from an EMBL/GenBank/DDBJ whole genome shotgun (WGS) entry which is preliminary data.</text>
</comment>
<dbReference type="InterPro" id="IPR036942">
    <property type="entry name" value="Beta-barrel_TonB_sf"/>
</dbReference>
<dbReference type="CDD" id="cd01347">
    <property type="entry name" value="ligand_gated_channel"/>
    <property type="match status" value="1"/>
</dbReference>
<dbReference type="PATRIC" id="fig|1429438.4.peg.631"/>
<accession>W4LY38</accession>
<dbReference type="InterPro" id="IPR037066">
    <property type="entry name" value="Plug_dom_sf"/>
</dbReference>
<reference evidence="14 15" key="1">
    <citation type="journal article" date="2014" name="Nature">
        <title>An environmental bacterial taxon with a large and distinct metabolic repertoire.</title>
        <authorList>
            <person name="Wilson M.C."/>
            <person name="Mori T."/>
            <person name="Ruckert C."/>
            <person name="Uria A.R."/>
            <person name="Helf M.J."/>
            <person name="Takada K."/>
            <person name="Gernert C."/>
            <person name="Steffens U.A."/>
            <person name="Heycke N."/>
            <person name="Schmitt S."/>
            <person name="Rinke C."/>
            <person name="Helfrich E.J."/>
            <person name="Brachmann A.O."/>
            <person name="Gurgui C."/>
            <person name="Wakimoto T."/>
            <person name="Kracht M."/>
            <person name="Crusemann M."/>
            <person name="Hentschel U."/>
            <person name="Abe I."/>
            <person name="Matsunaga S."/>
            <person name="Kalinowski J."/>
            <person name="Takeyama H."/>
            <person name="Piel J."/>
        </authorList>
    </citation>
    <scope>NUCLEOTIDE SEQUENCE [LARGE SCALE GENOMIC DNA]</scope>
    <source>
        <strain evidence="15">TSY1</strain>
    </source>
</reference>
<keyword evidence="5" id="KW-0732">Signal</keyword>
<dbReference type="PANTHER" id="PTHR30069">
    <property type="entry name" value="TONB-DEPENDENT OUTER MEMBRANE RECEPTOR"/>
    <property type="match status" value="1"/>
</dbReference>
<evidence type="ECO:0000256" key="1">
    <source>
        <dbReference type="ARBA" id="ARBA00004571"/>
    </source>
</evidence>
<dbReference type="Proteomes" id="UP000019141">
    <property type="component" value="Unassembled WGS sequence"/>
</dbReference>
<dbReference type="GO" id="GO:0009279">
    <property type="term" value="C:cell outer membrane"/>
    <property type="evidence" value="ECO:0007669"/>
    <property type="project" value="UniProtKB-SubCell"/>
</dbReference>
<evidence type="ECO:0000256" key="4">
    <source>
        <dbReference type="ARBA" id="ARBA00022692"/>
    </source>
</evidence>
<keyword evidence="4 10" id="KW-0812">Transmembrane</keyword>
<gene>
    <name evidence="14" type="ORF">ETSY1_02300</name>
</gene>
<dbReference type="PROSITE" id="PS52016">
    <property type="entry name" value="TONB_DEPENDENT_REC_3"/>
    <property type="match status" value="1"/>
</dbReference>
<dbReference type="AlphaFoldDB" id="W4LY38"/>
<dbReference type="Gene3D" id="2.40.170.20">
    <property type="entry name" value="TonB-dependent receptor, beta-barrel domain"/>
    <property type="match status" value="1"/>
</dbReference>
<organism evidence="14 15">
    <name type="scientific">Entotheonella factor</name>
    <dbReference type="NCBI Taxonomy" id="1429438"/>
    <lineage>
        <taxon>Bacteria</taxon>
        <taxon>Pseudomonadati</taxon>
        <taxon>Nitrospinota/Tectimicrobiota group</taxon>
        <taxon>Candidatus Tectimicrobiota</taxon>
        <taxon>Candidatus Entotheonellia</taxon>
        <taxon>Candidatus Entotheonellales</taxon>
        <taxon>Candidatus Entotheonellaceae</taxon>
        <taxon>Candidatus Entotheonella</taxon>
    </lineage>
</organism>
<proteinExistence type="inferred from homology"/>
<keyword evidence="2 10" id="KW-0813">Transport</keyword>
<dbReference type="Pfam" id="PF07715">
    <property type="entry name" value="Plug"/>
    <property type="match status" value="1"/>
</dbReference>
<evidence type="ECO:0000313" key="15">
    <source>
        <dbReference type="Proteomes" id="UP000019141"/>
    </source>
</evidence>
<evidence type="ECO:0000256" key="3">
    <source>
        <dbReference type="ARBA" id="ARBA00022452"/>
    </source>
</evidence>
<evidence type="ECO:0000259" key="12">
    <source>
        <dbReference type="Pfam" id="PF00593"/>
    </source>
</evidence>
<dbReference type="InterPro" id="IPR039426">
    <property type="entry name" value="TonB-dep_rcpt-like"/>
</dbReference>
<dbReference type="Pfam" id="PF00593">
    <property type="entry name" value="TonB_dep_Rec_b-barrel"/>
    <property type="match status" value="1"/>
</dbReference>
<evidence type="ECO:0000256" key="7">
    <source>
        <dbReference type="ARBA" id="ARBA00023136"/>
    </source>
</evidence>
<evidence type="ECO:0000256" key="2">
    <source>
        <dbReference type="ARBA" id="ARBA00022448"/>
    </source>
</evidence>
<name>W4LY38_ENTF1</name>
<evidence type="ECO:0000256" key="11">
    <source>
        <dbReference type="RuleBase" id="RU003357"/>
    </source>
</evidence>
<evidence type="ECO:0000256" key="10">
    <source>
        <dbReference type="PROSITE-ProRule" id="PRU01360"/>
    </source>
</evidence>
<feature type="domain" description="TonB-dependent receptor-like beta-barrel" evidence="12">
    <location>
        <begin position="192"/>
        <end position="644"/>
    </location>
</feature>
<dbReference type="InterPro" id="IPR000531">
    <property type="entry name" value="Beta-barrel_TonB"/>
</dbReference>
<keyword evidence="6 11" id="KW-0798">TonB box</keyword>
<evidence type="ECO:0000256" key="8">
    <source>
        <dbReference type="ARBA" id="ARBA00023170"/>
    </source>
</evidence>
<keyword evidence="8 14" id="KW-0675">Receptor</keyword>
<dbReference type="SUPFAM" id="SSF56935">
    <property type="entry name" value="Porins"/>
    <property type="match status" value="1"/>
</dbReference>
<keyword evidence="3 10" id="KW-1134">Transmembrane beta strand</keyword>
<keyword evidence="15" id="KW-1185">Reference proteome</keyword>
<dbReference type="HOGENOM" id="CLU_008287_16_0_7"/>
<sequence>MGYGWIGLLLLIANLTMHGTTVFANSSSGVDLTEMSIEEVLQLEVTSAAKKPQKLGNAAAAIFALTADDIRRSGATSIPEALRMVPGLQVARIDSNKWAITSRGFNGRFANKLLVLIDGRSVYTPSFSGVYWEVQDTLLADLDRIEVIRGPGAALWGANAVNGIINIITKHARDTQGGLLTAGAGTEERGTGSLRYGTALSDTAFLRIYAKYFNRDGSVDTEGRSTPDAWETIRSGVRLDWQATNDDDLTIQGDVYYGEAKQTLSLPSFTPPYRERRTTGIDWVGGNLLGRWQHRFTDLGNLTLQAYYDRTSRDESGVMQETRDTFDLDMQHQFLWGNRQDIIWGLGYRFTDDTFNRSNLIRVQPRSRSLHLFSAFVQDDITLIEDRLKLIVGSKFEHNDHTGFEVQPTVRLLWTPHKRHTVWAALSRAVRTPSRGDDDALTDQLILPPKTLQNPGPLPVLVRFLGNRDFVSEKLLAYELGYRMRPIDRLSLDIAAFYNTYDDLRTVEPGLPFTDLTSTPPVIISPLTLDNKLQGETYGVELALEWQLLDRWRINLAYTFLQLDFDLDGDSQSTTSGNDAGFSPNHQVSLRSSIELPGKLTLDTWLRYVDTLSALDIDRYVTLDIRLAWQPLESIELALVGQNLVESHHSEFRQEIFPFQTEIERGVYGAISWRF</sequence>
<evidence type="ECO:0000259" key="13">
    <source>
        <dbReference type="Pfam" id="PF07715"/>
    </source>
</evidence>
<keyword evidence="7 10" id="KW-0472">Membrane</keyword>
<evidence type="ECO:0000256" key="5">
    <source>
        <dbReference type="ARBA" id="ARBA00022729"/>
    </source>
</evidence>
<dbReference type="PANTHER" id="PTHR30069:SF29">
    <property type="entry name" value="HEMOGLOBIN AND HEMOGLOBIN-HAPTOGLOBIN-BINDING PROTEIN 1-RELATED"/>
    <property type="match status" value="1"/>
</dbReference>